<evidence type="ECO:0000256" key="2">
    <source>
        <dbReference type="SAM" id="SignalP"/>
    </source>
</evidence>
<dbReference type="PROSITE" id="PS51257">
    <property type="entry name" value="PROKAR_LIPOPROTEIN"/>
    <property type="match status" value="1"/>
</dbReference>
<comment type="subcellular location">
    <subcellularLocation>
        <location evidence="1">Cell envelope</location>
    </subcellularLocation>
</comment>
<feature type="chain" id="PRO_5012096761" description="LysM domain-containing protein" evidence="2">
    <location>
        <begin position="18"/>
        <end position="440"/>
    </location>
</feature>
<evidence type="ECO:0000256" key="1">
    <source>
        <dbReference type="ARBA" id="ARBA00004196"/>
    </source>
</evidence>
<keyword evidence="2" id="KW-0732">Signal</keyword>
<dbReference type="GO" id="GO:0030313">
    <property type="term" value="C:cell envelope"/>
    <property type="evidence" value="ECO:0007669"/>
    <property type="project" value="UniProtKB-SubCell"/>
</dbReference>
<proteinExistence type="predicted"/>
<evidence type="ECO:0000259" key="3">
    <source>
        <dbReference type="PROSITE" id="PS51782"/>
    </source>
</evidence>
<dbReference type="Gene3D" id="3.10.350.10">
    <property type="entry name" value="LysM domain"/>
    <property type="match status" value="1"/>
</dbReference>
<accession>A0A1R3X4N2</accession>
<dbReference type="OrthoDB" id="7822595at2"/>
<dbReference type="AlphaFoldDB" id="A0A1R3X4N2"/>
<gene>
    <name evidence="4" type="ORF">SAMN05421665_2186</name>
</gene>
<dbReference type="STRING" id="287098.SAMN05421665_2186"/>
<dbReference type="SMART" id="SM00257">
    <property type="entry name" value="LysM"/>
    <property type="match status" value="1"/>
</dbReference>
<dbReference type="InterPro" id="IPR038404">
    <property type="entry name" value="TRAP_DctP_sf"/>
</dbReference>
<feature type="domain" description="LysM" evidence="3">
    <location>
        <begin position="32"/>
        <end position="81"/>
    </location>
</feature>
<dbReference type="EMBL" id="FTPR01000001">
    <property type="protein sequence ID" value="SIT85947.1"/>
    <property type="molecule type" value="Genomic_DNA"/>
</dbReference>
<evidence type="ECO:0000313" key="4">
    <source>
        <dbReference type="EMBL" id="SIT85947.1"/>
    </source>
</evidence>
<evidence type="ECO:0000313" key="5">
    <source>
        <dbReference type="Proteomes" id="UP000186997"/>
    </source>
</evidence>
<dbReference type="Gene3D" id="3.40.190.170">
    <property type="entry name" value="Bacterial extracellular solute-binding protein, family 7"/>
    <property type="match status" value="2"/>
</dbReference>
<reference evidence="5" key="1">
    <citation type="submission" date="2017-01" db="EMBL/GenBank/DDBJ databases">
        <authorList>
            <person name="Varghese N."/>
            <person name="Submissions S."/>
        </authorList>
    </citation>
    <scope>NUCLEOTIDE SEQUENCE [LARGE SCALE GENOMIC DNA]</scope>
    <source>
        <strain evidence="5">DSM 29591</strain>
    </source>
</reference>
<dbReference type="InterPro" id="IPR036779">
    <property type="entry name" value="LysM_dom_sf"/>
</dbReference>
<organism evidence="4 5">
    <name type="scientific">Yoonia rosea</name>
    <dbReference type="NCBI Taxonomy" id="287098"/>
    <lineage>
        <taxon>Bacteria</taxon>
        <taxon>Pseudomonadati</taxon>
        <taxon>Pseudomonadota</taxon>
        <taxon>Alphaproteobacteria</taxon>
        <taxon>Rhodobacterales</taxon>
        <taxon>Paracoccaceae</taxon>
        <taxon>Yoonia</taxon>
    </lineage>
</organism>
<dbReference type="RefSeq" id="WP_076659571.1">
    <property type="nucleotide sequence ID" value="NZ_FTPR01000001.1"/>
</dbReference>
<keyword evidence="5" id="KW-1185">Reference proteome</keyword>
<protein>
    <recommendedName>
        <fullName evidence="3">LysM domain-containing protein</fullName>
    </recommendedName>
</protein>
<dbReference type="PROSITE" id="PS51782">
    <property type="entry name" value="LYSM"/>
    <property type="match status" value="1"/>
</dbReference>
<name>A0A1R3X4N2_9RHOB</name>
<sequence>MKHPIVKAFLCSAVASAACVGSAQSAEITCGTTYSVVGGDTLSHISMLSYGSPLYQPIYTANIDTIGSNPDRIFIGQSLSIPCLSSDATILSVSAENDDGAVDGALVFTFNRASAPPFIINSGIVDAYLADITEATEGRVTFIDPEVVNRNHADQFALVTSGQVDGAYVLNSTIADSHPLLQLPMYPMLGGSAEQTAVALWRLHDEYLAQTDYFSDAQLLGFIAAPAAHIWRDASMPVTPDEDIVTKNEYAVPYFMGLDTRGPAVMRADMEQRTLAQRDTPPAYFMAHGAALATGLWNEDANVSVMEVDNGAYTPTFSVVLSNDAWMQISPTDQNAIQAISGEALSYRSAAWDEFDNAFRSRMMDMGLDFVKADKPLLDNLWKSSFPDLAAWIADVDSRGVSGTMALNSYLKSLRSLEGSLIYRGQETYVDQHPFFTGGN</sequence>
<dbReference type="InterPro" id="IPR018392">
    <property type="entry name" value="LysM"/>
</dbReference>
<dbReference type="Proteomes" id="UP000186997">
    <property type="component" value="Unassembled WGS sequence"/>
</dbReference>
<feature type="signal peptide" evidence="2">
    <location>
        <begin position="1"/>
        <end position="17"/>
    </location>
</feature>